<dbReference type="KEGG" id="slx:SLAV_07565"/>
<protein>
    <submittedName>
        <fullName evidence="5">Uncharacterized protein</fullName>
    </submittedName>
</protein>
<dbReference type="AlphaFoldDB" id="A0A2K8P9K8"/>
<name>A0A2K8P9K8_STRLA</name>
<keyword evidence="4" id="KW-0067">ATP-binding</keyword>
<evidence type="ECO:0000313" key="5">
    <source>
        <dbReference type="EMBL" id="ATZ23416.1"/>
    </source>
</evidence>
<gene>
    <name evidence="5" type="ORF">SLAV_07565</name>
</gene>
<dbReference type="OrthoDB" id="3787729at2"/>
<dbReference type="Pfam" id="PF18085">
    <property type="entry name" value="Mak_N_cap"/>
    <property type="match status" value="1"/>
</dbReference>
<evidence type="ECO:0000313" key="6">
    <source>
        <dbReference type="Proteomes" id="UP000231791"/>
    </source>
</evidence>
<sequence>MAVIHHTTLTPTKLELLAEWLPLRPWYQGAGDVSRLARAGGFRLDDPEGEVGIEFMVVTDAAGDGPVAYLVPLTYRGAPLDGAGDVLVGTLEHGVLGKRWVYDGAHDPVMVEQLLALLAGRAAAQAQGESDTPDPTVGVLAGPAGVPAALTGAGKVSDTAGATVVVVGAAGEAGPLHDLTLIRVLRPGPAVGDGIRGQVLAGWTAPDGAAERGAFAFLGDTGR</sequence>
<dbReference type="EMBL" id="CP024985">
    <property type="protein sequence ID" value="ATZ23416.1"/>
    <property type="molecule type" value="Genomic_DNA"/>
</dbReference>
<evidence type="ECO:0000256" key="3">
    <source>
        <dbReference type="ARBA" id="ARBA00022777"/>
    </source>
</evidence>
<keyword evidence="1" id="KW-0808">Transferase</keyword>
<dbReference type="GO" id="GO:0005524">
    <property type="term" value="F:ATP binding"/>
    <property type="evidence" value="ECO:0007669"/>
    <property type="project" value="UniProtKB-KW"/>
</dbReference>
<keyword evidence="2" id="KW-0547">Nucleotide-binding</keyword>
<proteinExistence type="predicted"/>
<keyword evidence="3" id="KW-0418">Kinase</keyword>
<evidence type="ECO:0000256" key="4">
    <source>
        <dbReference type="ARBA" id="ARBA00022840"/>
    </source>
</evidence>
<keyword evidence="6" id="KW-1185">Reference proteome</keyword>
<dbReference type="RefSeq" id="WP_030224790.1">
    <property type="nucleotide sequence ID" value="NZ_CP024985.1"/>
</dbReference>
<accession>A0A2K8P9K8</accession>
<organism evidence="5 6">
    <name type="scientific">Streptomyces lavendulae subsp. lavendulae</name>
    <dbReference type="NCBI Taxonomy" id="58340"/>
    <lineage>
        <taxon>Bacteria</taxon>
        <taxon>Bacillati</taxon>
        <taxon>Actinomycetota</taxon>
        <taxon>Actinomycetes</taxon>
        <taxon>Kitasatosporales</taxon>
        <taxon>Streptomycetaceae</taxon>
        <taxon>Streptomyces</taxon>
    </lineage>
</organism>
<dbReference type="Proteomes" id="UP000231791">
    <property type="component" value="Chromosome"/>
</dbReference>
<dbReference type="GO" id="GO:0016301">
    <property type="term" value="F:kinase activity"/>
    <property type="evidence" value="ECO:0007669"/>
    <property type="project" value="UniProtKB-KW"/>
</dbReference>
<evidence type="ECO:0000256" key="2">
    <source>
        <dbReference type="ARBA" id="ARBA00022741"/>
    </source>
</evidence>
<reference evidence="5 6" key="1">
    <citation type="submission" date="2017-11" db="EMBL/GenBank/DDBJ databases">
        <title>Complete genome sequence of Streptomyces lavendulae subsp. lavendulae CCM 3239 (formerly 'Streptomyces aureofaciens CCM 3239'), the producer of the angucycline-type antibiotic auricin.</title>
        <authorList>
            <person name="Busche T."/>
            <person name="Novakova R."/>
            <person name="Al'Dilaimi A."/>
            <person name="Homerova D."/>
            <person name="Feckova L."/>
            <person name="Rezuchova B."/>
            <person name="Mingyar E."/>
            <person name="Csolleiova D."/>
            <person name="Bekeova C."/>
            <person name="Winkler A."/>
            <person name="Sevcikova B."/>
            <person name="Kalinowski J."/>
            <person name="Kormanec J."/>
            <person name="Ruckert C."/>
        </authorList>
    </citation>
    <scope>NUCLEOTIDE SEQUENCE [LARGE SCALE GENOMIC DNA]</scope>
    <source>
        <strain evidence="5 6">CCM 3239</strain>
    </source>
</reference>
<evidence type="ECO:0000256" key="1">
    <source>
        <dbReference type="ARBA" id="ARBA00022679"/>
    </source>
</evidence>
<dbReference type="GeneID" id="49382620"/>
<dbReference type="InterPro" id="IPR040999">
    <property type="entry name" value="Mak_N_cap"/>
</dbReference>